<reference evidence="1" key="2">
    <citation type="submission" date="2020-09" db="EMBL/GenBank/DDBJ databases">
        <authorList>
            <person name="Sun Q."/>
            <person name="Sedlacek I."/>
        </authorList>
    </citation>
    <scope>NUCLEOTIDE SEQUENCE</scope>
    <source>
        <strain evidence="1">CCM 8606</strain>
    </source>
</reference>
<accession>A0A8J3ARG0</accession>
<evidence type="ECO:0000313" key="1">
    <source>
        <dbReference type="EMBL" id="GGI15542.1"/>
    </source>
</evidence>
<protein>
    <submittedName>
        <fullName evidence="1">Uncharacterized protein</fullName>
    </submittedName>
</protein>
<comment type="caution">
    <text evidence="1">The sequence shown here is derived from an EMBL/GenBank/DDBJ whole genome shotgun (WGS) entry which is preliminary data.</text>
</comment>
<reference evidence="1" key="1">
    <citation type="journal article" date="2014" name="Int. J. Syst. Evol. Microbiol.">
        <title>Complete genome sequence of Corynebacterium casei LMG S-19264T (=DSM 44701T), isolated from a smear-ripened cheese.</title>
        <authorList>
            <consortium name="US DOE Joint Genome Institute (JGI-PGF)"/>
            <person name="Walter F."/>
            <person name="Albersmeier A."/>
            <person name="Kalinowski J."/>
            <person name="Ruckert C."/>
        </authorList>
    </citation>
    <scope>NUCLEOTIDE SEQUENCE</scope>
    <source>
        <strain evidence="1">CCM 8606</strain>
    </source>
</reference>
<dbReference type="Proteomes" id="UP000619536">
    <property type="component" value="Unassembled WGS sequence"/>
</dbReference>
<keyword evidence="2" id="KW-1185">Reference proteome</keyword>
<evidence type="ECO:0000313" key="2">
    <source>
        <dbReference type="Proteomes" id="UP000619536"/>
    </source>
</evidence>
<dbReference type="EMBL" id="BMDH01000007">
    <property type="protein sequence ID" value="GGI15542.1"/>
    <property type="molecule type" value="Genomic_DNA"/>
</dbReference>
<name>A0A8J3ARG0_9BIFI</name>
<sequence>MLCKSPKVNTNNFPIIKPYMFHSRRENTGNSGIARARMLMHMCSILLDSVCEVQGENFDMTSYPREEPSCSVLT</sequence>
<dbReference type="AlphaFoldDB" id="A0A8J3ARG0"/>
<gene>
    <name evidence="1" type="ORF">GCM10007377_16410</name>
</gene>
<proteinExistence type="predicted"/>
<organism evidence="1 2">
    <name type="scientific">Galliscardovia ingluviei</name>
    <dbReference type="NCBI Taxonomy" id="1769422"/>
    <lineage>
        <taxon>Bacteria</taxon>
        <taxon>Bacillati</taxon>
        <taxon>Actinomycetota</taxon>
        <taxon>Actinomycetes</taxon>
        <taxon>Bifidobacteriales</taxon>
        <taxon>Bifidobacteriaceae</taxon>
        <taxon>Galliscardovia</taxon>
    </lineage>
</organism>